<gene>
    <name evidence="1" type="ORF">AMS68_005986</name>
</gene>
<proteinExistence type="predicted"/>
<dbReference type="GO" id="GO:0034551">
    <property type="term" value="P:mitochondrial respiratory chain complex III assembly"/>
    <property type="evidence" value="ECO:0007669"/>
    <property type="project" value="TreeGrafter"/>
</dbReference>
<evidence type="ECO:0000313" key="2">
    <source>
        <dbReference type="Proteomes" id="UP000503462"/>
    </source>
</evidence>
<dbReference type="OrthoDB" id="2107880at2759"/>
<organism evidence="1 2">
    <name type="scientific">Peltaster fructicola</name>
    <dbReference type="NCBI Taxonomy" id="286661"/>
    <lineage>
        <taxon>Eukaryota</taxon>
        <taxon>Fungi</taxon>
        <taxon>Dikarya</taxon>
        <taxon>Ascomycota</taxon>
        <taxon>Pezizomycotina</taxon>
        <taxon>Dothideomycetes</taxon>
        <taxon>Dothideomycetes incertae sedis</taxon>
        <taxon>Peltaster</taxon>
    </lineage>
</organism>
<dbReference type="InterPro" id="IPR037653">
    <property type="entry name" value="Cbp6"/>
</dbReference>
<name>A0A6H0Y0S5_9PEZI</name>
<protein>
    <submittedName>
        <fullName evidence="1">Uncharacterized protein</fullName>
    </submittedName>
</protein>
<dbReference type="Pfam" id="PF20180">
    <property type="entry name" value="UQCC2_CBP6"/>
    <property type="match status" value="1"/>
</dbReference>
<dbReference type="PANTHER" id="PTHR28250:SF1">
    <property type="entry name" value="CYTOCHROME B PRE-MRNA-PROCESSING PROTEIN 6"/>
    <property type="match status" value="1"/>
</dbReference>
<reference evidence="1 2" key="1">
    <citation type="journal article" date="2016" name="Sci. Rep.">
        <title>Peltaster fructicola genome reveals evolution from an invasive phytopathogen to an ectophytic parasite.</title>
        <authorList>
            <person name="Xu C."/>
            <person name="Chen H."/>
            <person name="Gleason M.L."/>
            <person name="Xu J.R."/>
            <person name="Liu H."/>
            <person name="Zhang R."/>
            <person name="Sun G."/>
        </authorList>
    </citation>
    <scope>NUCLEOTIDE SEQUENCE [LARGE SCALE GENOMIC DNA]</scope>
    <source>
        <strain evidence="1 2">LNHT1506</strain>
    </source>
</reference>
<accession>A0A6H0Y0S5</accession>
<dbReference type="AlphaFoldDB" id="A0A6H0Y0S5"/>
<evidence type="ECO:0000313" key="1">
    <source>
        <dbReference type="EMBL" id="QIX00469.1"/>
    </source>
</evidence>
<dbReference type="EMBL" id="CP051142">
    <property type="protein sequence ID" value="QIX00469.1"/>
    <property type="molecule type" value="Genomic_DNA"/>
</dbReference>
<sequence length="112" mass="13280">MSRQEVVKHYARLLRSWPVDRLRQEPQTFQHLLKSRIASAPKGDHAEQSEINAAYILLDNRLKNQFSLSKQLMEPQSNPAYYTNLAKELQEIPDRSFFGNLVRRLQNMVRWK</sequence>
<keyword evidence="2" id="KW-1185">Reference proteome</keyword>
<dbReference type="PANTHER" id="PTHR28250">
    <property type="entry name" value="CYTOCHROME B PRE-MRNA-PROCESSING PROTEIN 6"/>
    <property type="match status" value="1"/>
</dbReference>
<dbReference type="GO" id="GO:0043022">
    <property type="term" value="F:ribosome binding"/>
    <property type="evidence" value="ECO:0007669"/>
    <property type="project" value="InterPro"/>
</dbReference>
<dbReference type="Proteomes" id="UP000503462">
    <property type="component" value="Chromosome 4"/>
</dbReference>
<dbReference type="GO" id="GO:0061671">
    <property type="term" value="C:Cbp3p-Cbp6 complex"/>
    <property type="evidence" value="ECO:0007669"/>
    <property type="project" value="InterPro"/>
</dbReference>